<keyword evidence="3 11" id="KW-0028">Amino-acid biosynthesis</keyword>
<dbReference type="InterPro" id="IPR020631">
    <property type="entry name" value="THF_DH/CycHdrlase_NAD-bd_dom"/>
</dbReference>
<dbReference type="GO" id="GO:0005829">
    <property type="term" value="C:cytosol"/>
    <property type="evidence" value="ECO:0007669"/>
    <property type="project" value="TreeGrafter"/>
</dbReference>
<evidence type="ECO:0000259" key="13">
    <source>
        <dbReference type="Pfam" id="PF02882"/>
    </source>
</evidence>
<dbReference type="PRINTS" id="PR00085">
    <property type="entry name" value="THFDHDRGNASE"/>
</dbReference>
<evidence type="ECO:0000256" key="5">
    <source>
        <dbReference type="ARBA" id="ARBA00022801"/>
    </source>
</evidence>
<dbReference type="HAMAP" id="MF_01576">
    <property type="entry name" value="THF_DHG_CYH"/>
    <property type="match status" value="1"/>
</dbReference>
<keyword evidence="6 11" id="KW-0521">NADP</keyword>
<evidence type="ECO:0000256" key="9">
    <source>
        <dbReference type="ARBA" id="ARBA00023167"/>
    </source>
</evidence>
<dbReference type="GO" id="GO:0009086">
    <property type="term" value="P:methionine biosynthetic process"/>
    <property type="evidence" value="ECO:0007669"/>
    <property type="project" value="UniProtKB-KW"/>
</dbReference>
<keyword evidence="9 11" id="KW-0486">Methionine biosynthesis</keyword>
<evidence type="ECO:0000256" key="6">
    <source>
        <dbReference type="ARBA" id="ARBA00022857"/>
    </source>
</evidence>
<keyword evidence="4 11" id="KW-0658">Purine biosynthesis</keyword>
<dbReference type="PANTHER" id="PTHR48099:SF5">
    <property type="entry name" value="C-1-TETRAHYDROFOLATE SYNTHASE, CYTOPLASMIC"/>
    <property type="match status" value="1"/>
</dbReference>
<dbReference type="CDD" id="cd01080">
    <property type="entry name" value="NAD_bind_m-THF_DH_Cyclohyd"/>
    <property type="match status" value="1"/>
</dbReference>
<protein>
    <recommendedName>
        <fullName evidence="11">Bifunctional protein FolD</fullName>
    </recommendedName>
    <domain>
        <recommendedName>
            <fullName evidence="11">Methylenetetrahydrofolate dehydrogenase</fullName>
            <ecNumber evidence="11">1.5.1.5</ecNumber>
        </recommendedName>
    </domain>
    <domain>
        <recommendedName>
            <fullName evidence="11">Methenyltetrahydrofolate cyclohydrolase</fullName>
            <ecNumber evidence="11">3.5.4.9</ecNumber>
        </recommendedName>
    </domain>
</protein>
<comment type="function">
    <text evidence="11">Catalyzes the oxidation of 5,10-methylenetetrahydrofolate to 5,10-methenyltetrahydrofolate and then the hydrolysis of 5,10-methenyltetrahydrofolate to 10-formyltetrahydrofolate.</text>
</comment>
<comment type="caution">
    <text evidence="14">The sequence shown here is derived from an EMBL/GenBank/DDBJ whole genome shotgun (WGS) entry which is preliminary data.</text>
</comment>
<feature type="domain" description="Tetrahydrofolate dehydrogenase/cyclohydrolase NAD(P)-binding" evidence="13">
    <location>
        <begin position="140"/>
        <end position="280"/>
    </location>
</feature>
<dbReference type="FunFam" id="3.40.50.720:FF:000094">
    <property type="entry name" value="Bifunctional protein FolD"/>
    <property type="match status" value="1"/>
</dbReference>
<keyword evidence="10 11" id="KW-0511">Multifunctional enzyme</keyword>
<comment type="subunit">
    <text evidence="11">Homodimer.</text>
</comment>
<dbReference type="InterPro" id="IPR000672">
    <property type="entry name" value="THF_DH/CycHdrlase"/>
</dbReference>
<dbReference type="SUPFAM" id="SSF53223">
    <property type="entry name" value="Aminoacid dehydrogenase-like, N-terminal domain"/>
    <property type="match status" value="1"/>
</dbReference>
<evidence type="ECO:0000256" key="3">
    <source>
        <dbReference type="ARBA" id="ARBA00022605"/>
    </source>
</evidence>
<dbReference type="GO" id="GO:0035999">
    <property type="term" value="P:tetrahydrofolate interconversion"/>
    <property type="evidence" value="ECO:0007669"/>
    <property type="project" value="UniProtKB-UniRule"/>
</dbReference>
<feature type="binding site" evidence="11">
    <location>
        <position position="232"/>
    </location>
    <ligand>
        <name>NADP(+)</name>
        <dbReference type="ChEBI" id="CHEBI:58349"/>
    </ligand>
</feature>
<dbReference type="AlphaFoldDB" id="A0A9D2FI33"/>
<proteinExistence type="inferred from homology"/>
<evidence type="ECO:0000256" key="7">
    <source>
        <dbReference type="ARBA" id="ARBA00023002"/>
    </source>
</evidence>
<comment type="similarity">
    <text evidence="11">Belongs to the tetrahydrofolate dehydrogenase/cyclohydrolase family.</text>
</comment>
<dbReference type="InterPro" id="IPR036291">
    <property type="entry name" value="NAD(P)-bd_dom_sf"/>
</dbReference>
<evidence type="ECO:0000256" key="1">
    <source>
        <dbReference type="ARBA" id="ARBA00004777"/>
    </source>
</evidence>
<keyword evidence="5 11" id="KW-0378">Hydrolase</keyword>
<dbReference type="Pfam" id="PF02882">
    <property type="entry name" value="THF_DHG_CYH_C"/>
    <property type="match status" value="1"/>
</dbReference>
<dbReference type="InterPro" id="IPR046346">
    <property type="entry name" value="Aminoacid_DH-like_N_sf"/>
</dbReference>
<dbReference type="SUPFAM" id="SSF51735">
    <property type="entry name" value="NAD(P)-binding Rossmann-fold domains"/>
    <property type="match status" value="1"/>
</dbReference>
<dbReference type="Proteomes" id="UP000824065">
    <property type="component" value="Unassembled WGS sequence"/>
</dbReference>
<dbReference type="Gene3D" id="3.40.50.720">
    <property type="entry name" value="NAD(P)-binding Rossmann-like Domain"/>
    <property type="match status" value="1"/>
</dbReference>
<evidence type="ECO:0000259" key="12">
    <source>
        <dbReference type="Pfam" id="PF00763"/>
    </source>
</evidence>
<dbReference type="GO" id="GO:0006164">
    <property type="term" value="P:purine nucleotide biosynthetic process"/>
    <property type="evidence" value="ECO:0007669"/>
    <property type="project" value="UniProtKB-KW"/>
</dbReference>
<evidence type="ECO:0000313" key="14">
    <source>
        <dbReference type="EMBL" id="HIZ58908.1"/>
    </source>
</evidence>
<dbReference type="GO" id="GO:0004488">
    <property type="term" value="F:methylenetetrahydrofolate dehydrogenase (NADP+) activity"/>
    <property type="evidence" value="ECO:0007669"/>
    <property type="project" value="UniProtKB-UniRule"/>
</dbReference>
<organism evidence="14 15">
    <name type="scientific">Candidatus Faecalibacterium gallistercoris</name>
    <dbReference type="NCBI Taxonomy" id="2838579"/>
    <lineage>
        <taxon>Bacteria</taxon>
        <taxon>Bacillati</taxon>
        <taxon>Bacillota</taxon>
        <taxon>Clostridia</taxon>
        <taxon>Eubacteriales</taxon>
        <taxon>Oscillospiraceae</taxon>
        <taxon>Faecalibacterium</taxon>
    </lineage>
</organism>
<evidence type="ECO:0000256" key="4">
    <source>
        <dbReference type="ARBA" id="ARBA00022755"/>
    </source>
</evidence>
<dbReference type="EC" id="3.5.4.9" evidence="11"/>
<keyword evidence="7 11" id="KW-0560">Oxidoreductase</keyword>
<gene>
    <name evidence="11" type="primary">folD</name>
    <name evidence="14" type="ORF">H9725_10145</name>
</gene>
<evidence type="ECO:0000256" key="11">
    <source>
        <dbReference type="HAMAP-Rule" id="MF_01576"/>
    </source>
</evidence>
<comment type="catalytic activity">
    <reaction evidence="11">
        <text>(6R)-5,10-methylene-5,6,7,8-tetrahydrofolate + NADP(+) = (6R)-5,10-methenyltetrahydrofolate + NADPH</text>
        <dbReference type="Rhea" id="RHEA:22812"/>
        <dbReference type="ChEBI" id="CHEBI:15636"/>
        <dbReference type="ChEBI" id="CHEBI:57455"/>
        <dbReference type="ChEBI" id="CHEBI:57783"/>
        <dbReference type="ChEBI" id="CHEBI:58349"/>
        <dbReference type="EC" id="1.5.1.5"/>
    </reaction>
</comment>
<evidence type="ECO:0000313" key="15">
    <source>
        <dbReference type="Proteomes" id="UP000824065"/>
    </source>
</evidence>
<dbReference type="GO" id="GO:0000105">
    <property type="term" value="P:L-histidine biosynthetic process"/>
    <property type="evidence" value="ECO:0007669"/>
    <property type="project" value="UniProtKB-KW"/>
</dbReference>
<evidence type="ECO:0000256" key="2">
    <source>
        <dbReference type="ARBA" id="ARBA00022563"/>
    </source>
</evidence>
<dbReference type="Pfam" id="PF00763">
    <property type="entry name" value="THF_DHG_CYH"/>
    <property type="match status" value="1"/>
</dbReference>
<reference evidence="14" key="1">
    <citation type="journal article" date="2021" name="PeerJ">
        <title>Extensive microbial diversity within the chicken gut microbiome revealed by metagenomics and culture.</title>
        <authorList>
            <person name="Gilroy R."/>
            <person name="Ravi A."/>
            <person name="Getino M."/>
            <person name="Pursley I."/>
            <person name="Horton D.L."/>
            <person name="Alikhan N.F."/>
            <person name="Baker D."/>
            <person name="Gharbi K."/>
            <person name="Hall N."/>
            <person name="Watson M."/>
            <person name="Adriaenssens E.M."/>
            <person name="Foster-Nyarko E."/>
            <person name="Jarju S."/>
            <person name="Secka A."/>
            <person name="Antonio M."/>
            <person name="Oren A."/>
            <person name="Chaudhuri R.R."/>
            <person name="La Ragione R."/>
            <person name="Hildebrand F."/>
            <person name="Pallen M.J."/>
        </authorList>
    </citation>
    <scope>NUCLEOTIDE SEQUENCE</scope>
    <source>
        <strain evidence="14">ChiBcec16-3735</strain>
    </source>
</reference>
<keyword evidence="8 11" id="KW-0368">Histidine biosynthesis</keyword>
<dbReference type="Gene3D" id="3.40.50.10860">
    <property type="entry name" value="Leucine Dehydrogenase, chain A, domain 1"/>
    <property type="match status" value="1"/>
</dbReference>
<name>A0A9D2FI33_9FIRM</name>
<feature type="binding site" evidence="11">
    <location>
        <begin position="166"/>
        <end position="168"/>
    </location>
    <ligand>
        <name>NADP(+)</name>
        <dbReference type="ChEBI" id="CHEBI:58349"/>
    </ligand>
</feature>
<dbReference type="PANTHER" id="PTHR48099">
    <property type="entry name" value="C-1-TETRAHYDROFOLATE SYNTHASE, CYTOPLASMIC-RELATED"/>
    <property type="match status" value="1"/>
</dbReference>
<comment type="catalytic activity">
    <reaction evidence="11">
        <text>(6R)-5,10-methenyltetrahydrofolate + H2O = (6R)-10-formyltetrahydrofolate + H(+)</text>
        <dbReference type="Rhea" id="RHEA:23700"/>
        <dbReference type="ChEBI" id="CHEBI:15377"/>
        <dbReference type="ChEBI" id="CHEBI:15378"/>
        <dbReference type="ChEBI" id="CHEBI:57455"/>
        <dbReference type="ChEBI" id="CHEBI:195366"/>
        <dbReference type="EC" id="3.5.4.9"/>
    </reaction>
</comment>
<feature type="domain" description="Tetrahydrofolate dehydrogenase/cyclohydrolase catalytic" evidence="12">
    <location>
        <begin position="6"/>
        <end position="120"/>
    </location>
</feature>
<comment type="caution">
    <text evidence="11">Lacks conserved residue(s) required for the propagation of feature annotation.</text>
</comment>
<accession>A0A9D2FI33</accession>
<dbReference type="GO" id="GO:0004477">
    <property type="term" value="F:methenyltetrahydrofolate cyclohydrolase activity"/>
    <property type="evidence" value="ECO:0007669"/>
    <property type="project" value="UniProtKB-UniRule"/>
</dbReference>
<dbReference type="EC" id="1.5.1.5" evidence="11"/>
<evidence type="ECO:0000256" key="10">
    <source>
        <dbReference type="ARBA" id="ARBA00023268"/>
    </source>
</evidence>
<comment type="pathway">
    <text evidence="1 11">One-carbon metabolism; tetrahydrofolate interconversion.</text>
</comment>
<reference evidence="14" key="2">
    <citation type="submission" date="2021-04" db="EMBL/GenBank/DDBJ databases">
        <authorList>
            <person name="Gilroy R."/>
        </authorList>
    </citation>
    <scope>NUCLEOTIDE SEQUENCE</scope>
    <source>
        <strain evidence="14">ChiBcec16-3735</strain>
    </source>
</reference>
<dbReference type="InterPro" id="IPR020630">
    <property type="entry name" value="THF_DH/CycHdrlase_cat_dom"/>
</dbReference>
<keyword evidence="2 11" id="KW-0554">One-carbon metabolism</keyword>
<dbReference type="EMBL" id="DXBJ01000078">
    <property type="protein sequence ID" value="HIZ58908.1"/>
    <property type="molecule type" value="Genomic_DNA"/>
</dbReference>
<evidence type="ECO:0000256" key="8">
    <source>
        <dbReference type="ARBA" id="ARBA00023102"/>
    </source>
</evidence>
<sequence>MSALLLKGGPAAAALNEKTAARAAALTAGGVTPTLAVVRVGAREDDLAYERGVLARCGKLGIGVRPFQLDAGAGQAQLLEVLDQINRDRTIHGCLLFRPLPAQMDDRAVRAAIAPEKDVDGITDASLAGVFTGSGVGYAPCTAQACIEILDHYGIPLEGKRVAVVGRSLVVGKPVAMLLERRNATVTLCHSRTRDLPALCRQAEILVVAMGRREAIGAECVAPGQVVVDVGIHTGADGKLCGDVRFAEAEPAAAAITPVPGGVGAMTTSVLAAHVVEVAGKAL</sequence>